<accession>A0ABD3XIP7</accession>
<sequence length="594" mass="67981">MFFVYKTTPFRDSWDTRKSRSHYTCKLRIGQRVYSKWKMYPGRVDAVNHDDDTLMIEFDDGIIHKVNAALCKSLNYQEIWSASCNDSTMHTNDSEVAIYPVETDGTKKTAMLSKLQNLGNHVHNCAVLRRGEGNLLVSYRPSTHASVHSYTTCEYCYEYYAKYELWRHNLGPRVLSKSRIMLPILPGANDALAEVLATMRSDDVSRVCKSDTLILQLARKETFRLGHEKDAHSYIRSKMRKLGRLLICLKTRTGIYRERKCFRMLSCDDYDTADAFSTLCEMKSTEEVYGETIGTVIPAGLRLNKITLAWIILFNRRRPGEVSRIEASQYGKRHSAALGEIGDMLSTKEQGLCKLFTCLEIKGKRGSTVPVLLTTKVQVSLDLLFQNRAIAGVEPKNVYLFARSNYGSMGHIREHIWSTKLHKHVATMSQILNLQEQEMDLLAQFMGHDIRVHRQYYRPSEGTLQVAKLSKLFLAIENGTLTNNAGKRLEYIDIQPDEEIQHDGNGTGSDNELDDNKYHPLERDVDNTKVAVPIGPYIAKRTAAIMKHLGKLISRKTLLGKNEINNCLRTEPALRLRNWRNVKDFCRNKMQSLH</sequence>
<dbReference type="EMBL" id="JBJQND010000002">
    <property type="protein sequence ID" value="KAL3886134.1"/>
    <property type="molecule type" value="Genomic_DNA"/>
</dbReference>
<name>A0ABD3XIP7_SINWO</name>
<dbReference type="PANTHER" id="PTHR33480">
    <property type="entry name" value="SET DOMAIN-CONTAINING PROTEIN-RELATED"/>
    <property type="match status" value="1"/>
</dbReference>
<protein>
    <submittedName>
        <fullName evidence="1">Uncharacterized protein</fullName>
    </submittedName>
</protein>
<proteinExistence type="predicted"/>
<dbReference type="AlphaFoldDB" id="A0ABD3XIP7"/>
<comment type="caution">
    <text evidence="1">The sequence shown here is derived from an EMBL/GenBank/DDBJ whole genome shotgun (WGS) entry which is preliminary data.</text>
</comment>
<evidence type="ECO:0000313" key="2">
    <source>
        <dbReference type="Proteomes" id="UP001634394"/>
    </source>
</evidence>
<keyword evidence="2" id="KW-1185">Reference proteome</keyword>
<dbReference type="PANTHER" id="PTHR33480:SF1">
    <property type="entry name" value="TYR RECOMBINASE DOMAIN-CONTAINING PROTEIN"/>
    <property type="match status" value="1"/>
</dbReference>
<dbReference type="Gene3D" id="2.30.30.140">
    <property type="match status" value="1"/>
</dbReference>
<organism evidence="1 2">
    <name type="scientific">Sinanodonta woodiana</name>
    <name type="common">Chinese pond mussel</name>
    <name type="synonym">Anodonta woodiana</name>
    <dbReference type="NCBI Taxonomy" id="1069815"/>
    <lineage>
        <taxon>Eukaryota</taxon>
        <taxon>Metazoa</taxon>
        <taxon>Spiralia</taxon>
        <taxon>Lophotrochozoa</taxon>
        <taxon>Mollusca</taxon>
        <taxon>Bivalvia</taxon>
        <taxon>Autobranchia</taxon>
        <taxon>Heteroconchia</taxon>
        <taxon>Palaeoheterodonta</taxon>
        <taxon>Unionida</taxon>
        <taxon>Unionoidea</taxon>
        <taxon>Unionidae</taxon>
        <taxon>Unioninae</taxon>
        <taxon>Sinanodonta</taxon>
    </lineage>
</organism>
<gene>
    <name evidence="1" type="ORF">ACJMK2_026150</name>
</gene>
<reference evidence="1 2" key="1">
    <citation type="submission" date="2024-11" db="EMBL/GenBank/DDBJ databases">
        <title>Chromosome-level genome assembly of the freshwater bivalve Anodonta woodiana.</title>
        <authorList>
            <person name="Chen X."/>
        </authorList>
    </citation>
    <scope>NUCLEOTIDE SEQUENCE [LARGE SCALE GENOMIC DNA]</scope>
    <source>
        <strain evidence="1">MN2024</strain>
        <tissue evidence="1">Gills</tissue>
    </source>
</reference>
<evidence type="ECO:0000313" key="1">
    <source>
        <dbReference type="EMBL" id="KAL3886134.1"/>
    </source>
</evidence>
<dbReference type="Proteomes" id="UP001634394">
    <property type="component" value="Unassembled WGS sequence"/>
</dbReference>